<reference evidence="3 4" key="1">
    <citation type="submission" date="2018-01" db="EMBL/GenBank/DDBJ databases">
        <title>A novel member of the phylum Bacteroidetes isolated from glacier ice.</title>
        <authorList>
            <person name="Liu Q."/>
            <person name="Xin Y.-H."/>
        </authorList>
    </citation>
    <scope>NUCLEOTIDE SEQUENCE [LARGE SCALE GENOMIC DNA]</scope>
    <source>
        <strain evidence="3 4">RB1R16</strain>
    </source>
</reference>
<proteinExistence type="predicted"/>
<dbReference type="InterPro" id="IPR026444">
    <property type="entry name" value="Secre_tail"/>
</dbReference>
<feature type="domain" description="Secretion system C-terminal sorting" evidence="2">
    <location>
        <begin position="435"/>
        <end position="506"/>
    </location>
</feature>
<gene>
    <name evidence="3" type="ORF">CJD36_008745</name>
</gene>
<name>A0A2S7SY77_9BACT</name>
<accession>A0A2S7SY77</accession>
<feature type="chain" id="PRO_5015535264" description="Secretion system C-terminal sorting domain-containing protein" evidence="1">
    <location>
        <begin position="22"/>
        <end position="514"/>
    </location>
</feature>
<keyword evidence="1" id="KW-0732">Signal</keyword>
<organism evidence="3 4">
    <name type="scientific">Flavipsychrobacter stenotrophus</name>
    <dbReference type="NCBI Taxonomy" id="2077091"/>
    <lineage>
        <taxon>Bacteria</taxon>
        <taxon>Pseudomonadati</taxon>
        <taxon>Bacteroidota</taxon>
        <taxon>Chitinophagia</taxon>
        <taxon>Chitinophagales</taxon>
        <taxon>Chitinophagaceae</taxon>
        <taxon>Flavipsychrobacter</taxon>
    </lineage>
</organism>
<evidence type="ECO:0000256" key="1">
    <source>
        <dbReference type="SAM" id="SignalP"/>
    </source>
</evidence>
<dbReference type="Proteomes" id="UP000239872">
    <property type="component" value="Unassembled WGS sequence"/>
</dbReference>
<dbReference type="OrthoDB" id="668837at2"/>
<keyword evidence="4" id="KW-1185">Reference proteome</keyword>
<sequence length="514" mass="57079">MTRTLLGIAMLSLCITAQAQAQSTQKRIAPNSKVAIQKIRAQHVHDALLNQLVGNGQRLAASKTTSTVTDERLIAQSSYRFFDTSTTTPSPAVWISTDSSTYYYSGQHGSYYNYNGMTYVNYYQLYNSIFLGQGHIIGLRDKDNKPEILSDSSRFYSLISSDTLEYYETAHSTYDAADNFTKYVEDYPPFSYSSTFINTFGANGITSSLSIDNASTTMDTMEYRTLDYTGTHISADSTESKASGTWEHQGSFTYTYDASGKATRISQWVYDNTIAIPWYENARYDLEYYPGDQFKKMTVSYAPVSSPLTINEVDSFSWTTGVPYYTGISSTYYSSAGTPVSAYTQVKHVSATNQLPDSVYALQYDLTTPDTFFRALNVYTYDTYNKPTDDIAYTPHVGGTAYDSVTSHQHYYYQTYTRDATGVNTVAEHTTNISIYPNPANNQLYIAQINATAGNDIAAVKIFNITGQLVINKACSTTGGKAQVAISDLPQGTYMVVLQNATGTMLHTEKIVKL</sequence>
<evidence type="ECO:0000259" key="2">
    <source>
        <dbReference type="Pfam" id="PF18962"/>
    </source>
</evidence>
<comment type="caution">
    <text evidence="3">The sequence shown here is derived from an EMBL/GenBank/DDBJ whole genome shotgun (WGS) entry which is preliminary data.</text>
</comment>
<dbReference type="NCBIfam" id="TIGR04183">
    <property type="entry name" value="Por_Secre_tail"/>
    <property type="match status" value="1"/>
</dbReference>
<dbReference type="EMBL" id="PPSL01000002">
    <property type="protein sequence ID" value="PQJ11872.1"/>
    <property type="molecule type" value="Genomic_DNA"/>
</dbReference>
<dbReference type="AlphaFoldDB" id="A0A2S7SY77"/>
<feature type="signal peptide" evidence="1">
    <location>
        <begin position="1"/>
        <end position="21"/>
    </location>
</feature>
<dbReference type="RefSeq" id="WP_105038752.1">
    <property type="nucleotide sequence ID" value="NZ_PPSL01000002.1"/>
</dbReference>
<evidence type="ECO:0000313" key="3">
    <source>
        <dbReference type="EMBL" id="PQJ11872.1"/>
    </source>
</evidence>
<dbReference type="Pfam" id="PF18962">
    <property type="entry name" value="Por_Secre_tail"/>
    <property type="match status" value="1"/>
</dbReference>
<evidence type="ECO:0000313" key="4">
    <source>
        <dbReference type="Proteomes" id="UP000239872"/>
    </source>
</evidence>
<protein>
    <recommendedName>
        <fullName evidence="2">Secretion system C-terminal sorting domain-containing protein</fullName>
    </recommendedName>
</protein>